<evidence type="ECO:0000313" key="3">
    <source>
        <dbReference type="Proteomes" id="UP000305654"/>
    </source>
</evidence>
<dbReference type="OrthoDB" id="9805710at2"/>
<dbReference type="AlphaFoldDB" id="A0A5R9J3K8"/>
<evidence type="ECO:0000259" key="1">
    <source>
        <dbReference type="Pfam" id="PF04273"/>
    </source>
</evidence>
<gene>
    <name evidence="2" type="ORF">FE263_18090</name>
</gene>
<proteinExistence type="predicted"/>
<evidence type="ECO:0000313" key="2">
    <source>
        <dbReference type="EMBL" id="TLU71087.1"/>
    </source>
</evidence>
<dbReference type="NCBIfam" id="TIGR01244">
    <property type="entry name" value="TIGR01244 family sulfur transferase"/>
    <property type="match status" value="1"/>
</dbReference>
<dbReference type="Proteomes" id="UP000305654">
    <property type="component" value="Unassembled WGS sequence"/>
</dbReference>
<organism evidence="2 3">
    <name type="scientific">Lichenicoccus roseus</name>
    <dbReference type="NCBI Taxonomy" id="2683649"/>
    <lineage>
        <taxon>Bacteria</taxon>
        <taxon>Pseudomonadati</taxon>
        <taxon>Pseudomonadota</taxon>
        <taxon>Alphaproteobacteria</taxon>
        <taxon>Acetobacterales</taxon>
        <taxon>Acetobacteraceae</taxon>
        <taxon>Lichenicoccus</taxon>
    </lineage>
</organism>
<keyword evidence="3" id="KW-1185">Reference proteome</keyword>
<dbReference type="EMBL" id="VCDI01000008">
    <property type="protein sequence ID" value="TLU71087.1"/>
    <property type="molecule type" value="Genomic_DNA"/>
</dbReference>
<dbReference type="Pfam" id="PF04273">
    <property type="entry name" value="BLH_phosphatase"/>
    <property type="match status" value="1"/>
</dbReference>
<comment type="caution">
    <text evidence="2">The sequence shown here is derived from an EMBL/GenBank/DDBJ whole genome shotgun (WGS) entry which is preliminary data.</text>
</comment>
<dbReference type="GO" id="GO:0016787">
    <property type="term" value="F:hydrolase activity"/>
    <property type="evidence" value="ECO:0007669"/>
    <property type="project" value="InterPro"/>
</dbReference>
<feature type="domain" description="Beta-lactamase hydrolase-like protein phosphatase-like" evidence="1">
    <location>
        <begin position="3"/>
        <end position="109"/>
    </location>
</feature>
<dbReference type="SUPFAM" id="SSF52799">
    <property type="entry name" value="(Phosphotyrosine protein) phosphatases II"/>
    <property type="match status" value="1"/>
</dbReference>
<name>A0A5R9J3K8_9PROT</name>
<dbReference type="Gene3D" id="3.90.190.10">
    <property type="entry name" value="Protein tyrosine phosphatase superfamily"/>
    <property type="match status" value="1"/>
</dbReference>
<dbReference type="RefSeq" id="WP_138327444.1">
    <property type="nucleotide sequence ID" value="NZ_VCDI01000008.1"/>
</dbReference>
<sequence>MDRKTLADGLTASAQLEIADFAELARQGVTLVINNRPDSEKLGQLSAAQGKQAAEKVGLAYRHIPVTISTLRTEDIDQFGRAVAAAIGPVHAHCALGHRSATLWVLSQIRCGAMTRPDAVRWGQQHQVDLADGSAWLDRQPT</sequence>
<protein>
    <submittedName>
        <fullName evidence="2">TIGR01244 family phosphatase</fullName>
    </submittedName>
</protein>
<accession>A0A5R9J3K8</accession>
<dbReference type="InterPro" id="IPR005939">
    <property type="entry name" value="BLH_phosphatase-like"/>
</dbReference>
<dbReference type="InterPro" id="IPR029021">
    <property type="entry name" value="Prot-tyrosine_phosphatase-like"/>
</dbReference>
<reference evidence="2 3" key="1">
    <citation type="submission" date="2019-05" db="EMBL/GenBank/DDBJ databases">
        <authorList>
            <person name="Pankratov T."/>
            <person name="Grouzdev D."/>
        </authorList>
    </citation>
    <scope>NUCLEOTIDE SEQUENCE [LARGE SCALE GENOMIC DNA]</scope>
    <source>
        <strain evidence="2 3">KEBCLARHB70R</strain>
    </source>
</reference>